<dbReference type="PATRIC" id="fig|862908.3.peg.1782"/>
<dbReference type="SMART" id="SM00479">
    <property type="entry name" value="EXOIII"/>
    <property type="match status" value="1"/>
</dbReference>
<dbReference type="OrthoDB" id="5292480at2"/>
<dbReference type="KEGG" id="bmx:BMS_1877"/>
<protein>
    <recommendedName>
        <fullName evidence="1">Exonuclease domain-containing protein</fullName>
    </recommendedName>
</protein>
<evidence type="ECO:0000313" key="3">
    <source>
        <dbReference type="Proteomes" id="UP000008963"/>
    </source>
</evidence>
<dbReference type="GO" id="GO:0004527">
    <property type="term" value="F:exonuclease activity"/>
    <property type="evidence" value="ECO:0007669"/>
    <property type="project" value="UniProtKB-ARBA"/>
</dbReference>
<dbReference type="GO" id="GO:0003676">
    <property type="term" value="F:nucleic acid binding"/>
    <property type="evidence" value="ECO:0007669"/>
    <property type="project" value="InterPro"/>
</dbReference>
<proteinExistence type="predicted"/>
<dbReference type="InterPro" id="IPR013520">
    <property type="entry name" value="Ribonucl_H"/>
</dbReference>
<sequence length="197" mass="22689">MKYLSFDIEATGLAEDDLIIEFGMVPFCAETGEIAHELQRNWYIKCPSFEELKPKLDQWVIDHNEELISKAHAQGEELSKFKEILTEYLESEEVINYFGKSDKDKIILFGKSMNAIDLPFLNRDLGWDFMRKHFHHQVLDLSSVVIGLCDMKLLPNECQSGSGLMKYFKMGDVAHTALEDAVNTAKLYLMIMDSIKR</sequence>
<dbReference type="Proteomes" id="UP000008963">
    <property type="component" value="Chromosome"/>
</dbReference>
<dbReference type="EMBL" id="FQ312005">
    <property type="protein sequence ID" value="CBW26697.1"/>
    <property type="molecule type" value="Genomic_DNA"/>
</dbReference>
<dbReference type="Gene3D" id="3.30.420.10">
    <property type="entry name" value="Ribonuclease H-like superfamily/Ribonuclease H"/>
    <property type="match status" value="1"/>
</dbReference>
<dbReference type="STRING" id="862908.BMS_1877"/>
<evidence type="ECO:0000259" key="1">
    <source>
        <dbReference type="SMART" id="SM00479"/>
    </source>
</evidence>
<reference evidence="3" key="1">
    <citation type="journal article" date="2013" name="ISME J.">
        <title>A small predatory core genome in the divergent marine Bacteriovorax marinus SJ and the terrestrial Bdellovibrio bacteriovorus.</title>
        <authorList>
            <person name="Crossman L.C."/>
            <person name="Chen H."/>
            <person name="Cerdeno-Tarraga A.M."/>
            <person name="Brooks K."/>
            <person name="Quail M.A."/>
            <person name="Pineiro S.A."/>
            <person name="Hobley L."/>
            <person name="Sockett R.E."/>
            <person name="Bentley S.D."/>
            <person name="Parkhill J."/>
            <person name="Williams H.N."/>
            <person name="Stine O.C."/>
        </authorList>
    </citation>
    <scope>NUCLEOTIDE SEQUENCE [LARGE SCALE GENOMIC DNA]</scope>
    <source>
        <strain evidence="3">ATCC BAA-682 / DSM 15412 / SJ</strain>
    </source>
</reference>
<dbReference type="eggNOG" id="COG0847">
    <property type="taxonomic scope" value="Bacteria"/>
</dbReference>
<gene>
    <name evidence="2" type="ordered locus">BMS_1877</name>
</gene>
<organism evidence="2 3">
    <name type="scientific">Halobacteriovorax marinus (strain ATCC BAA-682 / DSM 15412 / SJ)</name>
    <name type="common">Bacteriovorax marinus</name>
    <dbReference type="NCBI Taxonomy" id="862908"/>
    <lineage>
        <taxon>Bacteria</taxon>
        <taxon>Pseudomonadati</taxon>
        <taxon>Bdellovibrionota</taxon>
        <taxon>Bacteriovoracia</taxon>
        <taxon>Bacteriovoracales</taxon>
        <taxon>Halobacteriovoraceae</taxon>
        <taxon>Halobacteriovorax</taxon>
    </lineage>
</organism>
<dbReference type="SUPFAM" id="SSF53098">
    <property type="entry name" value="Ribonuclease H-like"/>
    <property type="match status" value="1"/>
</dbReference>
<dbReference type="AlphaFoldDB" id="E1X237"/>
<dbReference type="InterPro" id="IPR036397">
    <property type="entry name" value="RNaseH_sf"/>
</dbReference>
<evidence type="ECO:0000313" key="2">
    <source>
        <dbReference type="EMBL" id="CBW26697.1"/>
    </source>
</evidence>
<dbReference type="RefSeq" id="WP_014244478.1">
    <property type="nucleotide sequence ID" value="NC_016620.1"/>
</dbReference>
<feature type="domain" description="Exonuclease" evidence="1">
    <location>
        <begin position="2"/>
        <end position="197"/>
    </location>
</feature>
<keyword evidence="3" id="KW-1185">Reference proteome</keyword>
<dbReference type="HOGENOM" id="CLU_1382432_0_0_7"/>
<dbReference type="GO" id="GO:0006259">
    <property type="term" value="P:DNA metabolic process"/>
    <property type="evidence" value="ECO:0007669"/>
    <property type="project" value="UniProtKB-ARBA"/>
</dbReference>
<dbReference type="InterPro" id="IPR012337">
    <property type="entry name" value="RNaseH-like_sf"/>
</dbReference>
<accession>E1X237</accession>
<dbReference type="Pfam" id="PF00929">
    <property type="entry name" value="RNase_T"/>
    <property type="match status" value="1"/>
</dbReference>
<name>E1X237_HALMS</name>